<reference evidence="3" key="1">
    <citation type="journal article" date="2019" name="Int. J. Syst. Evol. Microbiol.">
        <title>The Global Catalogue of Microorganisms (GCM) 10K type strain sequencing project: providing services to taxonomists for standard genome sequencing and annotation.</title>
        <authorList>
            <consortium name="The Broad Institute Genomics Platform"/>
            <consortium name="The Broad Institute Genome Sequencing Center for Infectious Disease"/>
            <person name="Wu L."/>
            <person name="Ma J."/>
        </authorList>
    </citation>
    <scope>NUCLEOTIDE SEQUENCE [LARGE SCALE GENOMIC DNA]</scope>
    <source>
        <strain evidence="3">IBRC-M 10490</strain>
    </source>
</reference>
<feature type="transmembrane region" description="Helical" evidence="1">
    <location>
        <begin position="162"/>
        <end position="184"/>
    </location>
</feature>
<organism evidence="2 3">
    <name type="scientific">Nocardia halotolerans</name>
    <dbReference type="NCBI Taxonomy" id="1755878"/>
    <lineage>
        <taxon>Bacteria</taxon>
        <taxon>Bacillati</taxon>
        <taxon>Actinomycetota</taxon>
        <taxon>Actinomycetes</taxon>
        <taxon>Mycobacteriales</taxon>
        <taxon>Nocardiaceae</taxon>
        <taxon>Nocardia</taxon>
    </lineage>
</organism>
<keyword evidence="3" id="KW-1185">Reference proteome</keyword>
<keyword evidence="1" id="KW-0812">Transmembrane</keyword>
<feature type="transmembrane region" description="Helical" evidence="1">
    <location>
        <begin position="90"/>
        <end position="112"/>
    </location>
</feature>
<dbReference type="EMBL" id="JBHSDL010000030">
    <property type="protein sequence ID" value="MFC4377345.1"/>
    <property type="molecule type" value="Genomic_DNA"/>
</dbReference>
<accession>A0ABV8VSH7</accession>
<proteinExistence type="predicted"/>
<name>A0ABV8VSH7_9NOCA</name>
<keyword evidence="1" id="KW-0472">Membrane</keyword>
<feature type="transmembrane region" description="Helical" evidence="1">
    <location>
        <begin position="119"/>
        <end position="142"/>
    </location>
</feature>
<protein>
    <recommendedName>
        <fullName evidence="4">DUF1440 domain-containing protein</fullName>
    </recommendedName>
</protein>
<evidence type="ECO:0000313" key="2">
    <source>
        <dbReference type="EMBL" id="MFC4377345.1"/>
    </source>
</evidence>
<gene>
    <name evidence="2" type="ORF">ACFO5K_25000</name>
</gene>
<keyword evidence="1" id="KW-1133">Transmembrane helix</keyword>
<feature type="transmembrane region" description="Helical" evidence="1">
    <location>
        <begin position="22"/>
        <end position="45"/>
    </location>
</feature>
<dbReference type="RefSeq" id="WP_378567869.1">
    <property type="nucleotide sequence ID" value="NZ_JBHSDL010000030.1"/>
</dbReference>
<evidence type="ECO:0000313" key="3">
    <source>
        <dbReference type="Proteomes" id="UP001595844"/>
    </source>
</evidence>
<evidence type="ECO:0008006" key="4">
    <source>
        <dbReference type="Google" id="ProtNLM"/>
    </source>
</evidence>
<comment type="caution">
    <text evidence="2">The sequence shown here is derived from an EMBL/GenBank/DDBJ whole genome shotgun (WGS) entry which is preliminary data.</text>
</comment>
<evidence type="ECO:0000256" key="1">
    <source>
        <dbReference type="SAM" id="Phobius"/>
    </source>
</evidence>
<dbReference type="Proteomes" id="UP001595844">
    <property type="component" value="Unassembled WGS sequence"/>
</dbReference>
<sequence length="189" mass="19064">MATSASSSPISSSLGVHAIGTAALRGAVAGVVASLVMAMYAMIAAATYQHTGFFTPLYHIASTFIAPDAMMSSMMAAGSGSTFTFEFGPAVLGAVIHMMVGAMYGAMFAVIARMARLHGVALIVSAVVWGAVVFAVSAWIGLPLAAAIFGGGDPIADMASMVGYPTFLGEHLLFGGALGLLLAARPGTR</sequence>